<name>A0A1G2FFW7_9BACT</name>
<gene>
    <name evidence="2" type="ORF">A3J64_02370</name>
</gene>
<reference evidence="2 3" key="1">
    <citation type="journal article" date="2016" name="Nat. Commun.">
        <title>Thousands of microbial genomes shed light on interconnected biogeochemical processes in an aquifer system.</title>
        <authorList>
            <person name="Anantharaman K."/>
            <person name="Brown C.T."/>
            <person name="Hug L.A."/>
            <person name="Sharon I."/>
            <person name="Castelle C.J."/>
            <person name="Probst A.J."/>
            <person name="Thomas B.C."/>
            <person name="Singh A."/>
            <person name="Wilkins M.J."/>
            <person name="Karaoz U."/>
            <person name="Brodie E.L."/>
            <person name="Williams K.H."/>
            <person name="Hubbard S.S."/>
            <person name="Banfield J.F."/>
        </authorList>
    </citation>
    <scope>NUCLEOTIDE SEQUENCE [LARGE SCALE GENOMIC DNA]</scope>
</reference>
<dbReference type="Proteomes" id="UP000177061">
    <property type="component" value="Unassembled WGS sequence"/>
</dbReference>
<dbReference type="AlphaFoldDB" id="A0A1G2FFW7"/>
<evidence type="ECO:0000256" key="1">
    <source>
        <dbReference type="SAM" id="MobiDB-lite"/>
    </source>
</evidence>
<feature type="compositionally biased region" description="Basic and acidic residues" evidence="1">
    <location>
        <begin position="14"/>
        <end position="25"/>
    </location>
</feature>
<proteinExistence type="predicted"/>
<protein>
    <submittedName>
        <fullName evidence="2">Uncharacterized protein</fullName>
    </submittedName>
</protein>
<feature type="compositionally biased region" description="Polar residues" evidence="1">
    <location>
        <begin position="31"/>
        <end position="41"/>
    </location>
</feature>
<dbReference type="STRING" id="1801997.A3J64_02370"/>
<accession>A0A1G2FFW7</accession>
<organism evidence="2 3">
    <name type="scientific">Candidatus Portnoybacteria bacterium RIFCSPHIGHO2_12_FULL_38_9</name>
    <dbReference type="NCBI Taxonomy" id="1801997"/>
    <lineage>
        <taxon>Bacteria</taxon>
        <taxon>Candidatus Portnoyibacteriota</taxon>
    </lineage>
</organism>
<feature type="region of interest" description="Disordered" evidence="1">
    <location>
        <begin position="1"/>
        <end position="41"/>
    </location>
</feature>
<sequence>MNNFLQSTYNPFSAEREDKGTEKKIAPTKNFGENTDNNFSTSVFDLPEEKLAEMIKETQPKKNPEKP</sequence>
<comment type="caution">
    <text evidence="2">The sequence shown here is derived from an EMBL/GenBank/DDBJ whole genome shotgun (WGS) entry which is preliminary data.</text>
</comment>
<dbReference type="EMBL" id="MHNB01000026">
    <property type="protein sequence ID" value="OGZ36451.1"/>
    <property type="molecule type" value="Genomic_DNA"/>
</dbReference>
<evidence type="ECO:0000313" key="3">
    <source>
        <dbReference type="Proteomes" id="UP000177061"/>
    </source>
</evidence>
<evidence type="ECO:0000313" key="2">
    <source>
        <dbReference type="EMBL" id="OGZ36451.1"/>
    </source>
</evidence>
<feature type="compositionally biased region" description="Polar residues" evidence="1">
    <location>
        <begin position="1"/>
        <end position="11"/>
    </location>
</feature>